<evidence type="ECO:0000313" key="2">
    <source>
        <dbReference type="Proteomes" id="UP000000495"/>
    </source>
</evidence>
<accession>F8L1K5</accession>
<evidence type="ECO:0000313" key="1">
    <source>
        <dbReference type="EMBL" id="CCB87147.1"/>
    </source>
</evidence>
<dbReference type="KEGG" id="puv:PUV_21970"/>
<dbReference type="HOGENOM" id="CLU_3412748_0_0_0"/>
<protein>
    <submittedName>
        <fullName evidence="1">Uncharacterized protein</fullName>
    </submittedName>
</protein>
<sequence length="28" mass="3365">MLFLLIFVIFSQGCEKMHMFDRHSCALF</sequence>
<proteinExistence type="predicted"/>
<keyword evidence="2" id="KW-1185">Reference proteome</keyword>
<dbReference type="Proteomes" id="UP000000495">
    <property type="component" value="Chromosome"/>
</dbReference>
<reference key="1">
    <citation type="journal article" date="2011" name="Mol. Biol. Evol.">
        <title>Unity in variety -- the pan-genome of the Chlamydiae.</title>
        <authorList>
            <person name="Collingro A."/>
            <person name="Tischler P."/>
            <person name="Weinmaier T."/>
            <person name="Penz T."/>
            <person name="Heinz E."/>
            <person name="Brunham R.C."/>
            <person name="Read T.D."/>
            <person name="Bavoil P.M."/>
            <person name="Sachse K."/>
            <person name="Kahane S."/>
            <person name="Friedman M.G."/>
            <person name="Rattei T."/>
            <person name="Myers G.S.A."/>
            <person name="Horn M."/>
        </authorList>
    </citation>
    <scope>NUCLEOTIDE SEQUENCE</scope>
    <source>
        <strain>UV7</strain>
    </source>
</reference>
<dbReference type="STRING" id="765952.PUV_21970"/>
<name>F8L1K5_PARAV</name>
<gene>
    <name evidence="1" type="ordered locus">PUV_21970</name>
</gene>
<dbReference type="AlphaFoldDB" id="F8L1K5"/>
<dbReference type="EMBL" id="FR872580">
    <property type="protein sequence ID" value="CCB87147.1"/>
    <property type="molecule type" value="Genomic_DNA"/>
</dbReference>
<reference evidence="1 2" key="2">
    <citation type="journal article" date="2011" name="Mol. Biol. Evol.">
        <title>Unity in variety--the pan-genome of the Chlamydiae.</title>
        <authorList>
            <person name="Collingro A."/>
            <person name="Tischler P."/>
            <person name="Weinmaier T."/>
            <person name="Penz T."/>
            <person name="Heinz E."/>
            <person name="Brunham R.C."/>
            <person name="Read T.D."/>
            <person name="Bavoil P.M."/>
            <person name="Sachse K."/>
            <person name="Kahane S."/>
            <person name="Friedman M.G."/>
            <person name="Rattei T."/>
            <person name="Myers G.S."/>
            <person name="Horn M."/>
        </authorList>
    </citation>
    <scope>NUCLEOTIDE SEQUENCE [LARGE SCALE GENOMIC DNA]</scope>
    <source>
        <strain evidence="2">UV7</strain>
    </source>
</reference>
<organism evidence="1 2">
    <name type="scientific">Parachlamydia acanthamoebae (strain UV7)</name>
    <dbReference type="NCBI Taxonomy" id="765952"/>
    <lineage>
        <taxon>Bacteria</taxon>
        <taxon>Pseudomonadati</taxon>
        <taxon>Chlamydiota</taxon>
        <taxon>Chlamydiia</taxon>
        <taxon>Parachlamydiales</taxon>
        <taxon>Parachlamydiaceae</taxon>
        <taxon>Parachlamydia</taxon>
    </lineage>
</organism>